<evidence type="ECO:0000259" key="1">
    <source>
        <dbReference type="PROSITE" id="PS51671"/>
    </source>
</evidence>
<dbReference type="SUPFAM" id="SSF55021">
    <property type="entry name" value="ACT-like"/>
    <property type="match status" value="1"/>
</dbReference>
<accession>A0A2M7XXZ7</accession>
<dbReference type="Pfam" id="PF22629">
    <property type="entry name" value="ACT_AHAS_ss"/>
    <property type="match status" value="1"/>
</dbReference>
<dbReference type="InterPro" id="IPR002912">
    <property type="entry name" value="ACT_dom"/>
</dbReference>
<feature type="domain" description="ACT" evidence="1">
    <location>
        <begin position="17"/>
        <end position="91"/>
    </location>
</feature>
<feature type="non-terminal residue" evidence="2">
    <location>
        <position position="1"/>
    </location>
</feature>
<dbReference type="EMBL" id="PFWL01000120">
    <property type="protein sequence ID" value="PJA55595.1"/>
    <property type="molecule type" value="Genomic_DNA"/>
</dbReference>
<reference evidence="3" key="1">
    <citation type="submission" date="2017-09" db="EMBL/GenBank/DDBJ databases">
        <title>Depth-based differentiation of microbial function through sediment-hosted aquifers and enrichment of novel symbionts in the deep terrestrial subsurface.</title>
        <authorList>
            <person name="Probst A.J."/>
            <person name="Ladd B."/>
            <person name="Jarett J.K."/>
            <person name="Geller-Mcgrath D.E."/>
            <person name="Sieber C.M.K."/>
            <person name="Emerson J.B."/>
            <person name="Anantharaman K."/>
            <person name="Thomas B.C."/>
            <person name="Malmstrom R."/>
            <person name="Stieglmeier M."/>
            <person name="Klingl A."/>
            <person name="Woyke T."/>
            <person name="Ryan C.M."/>
            <person name="Banfield J.F."/>
        </authorList>
    </citation>
    <scope>NUCLEOTIDE SEQUENCE [LARGE SCALE GENOMIC DNA]</scope>
</reference>
<dbReference type="InterPro" id="IPR045865">
    <property type="entry name" value="ACT-like_dom_sf"/>
</dbReference>
<dbReference type="Gene3D" id="3.30.70.260">
    <property type="match status" value="1"/>
</dbReference>
<dbReference type="InterPro" id="IPR054480">
    <property type="entry name" value="AHAS_small-like_ACT"/>
</dbReference>
<dbReference type="PROSITE" id="PS51671">
    <property type="entry name" value="ACT"/>
    <property type="match status" value="1"/>
</dbReference>
<evidence type="ECO:0000313" key="2">
    <source>
        <dbReference type="EMBL" id="PJA55595.1"/>
    </source>
</evidence>
<name>A0A2M7XXZ7_9BACT</name>
<organism evidence="2 3">
    <name type="scientific">Candidatus Roizmanbacteria bacterium CG_4_9_14_3_um_filter_33_18</name>
    <dbReference type="NCBI Taxonomy" id="1974841"/>
    <lineage>
        <taxon>Bacteria</taxon>
        <taxon>Candidatus Roizmaniibacteriota</taxon>
    </lineage>
</organism>
<comment type="caution">
    <text evidence="2">The sequence shown here is derived from an EMBL/GenBank/DDBJ whole genome shotgun (WGS) entry which is preliminary data.</text>
</comment>
<protein>
    <recommendedName>
        <fullName evidence="1">ACT domain-containing protein</fullName>
    </recommendedName>
</protein>
<dbReference type="Proteomes" id="UP000229647">
    <property type="component" value="Unassembled WGS sequence"/>
</dbReference>
<proteinExistence type="predicted"/>
<sequence length="93" mass="10736">PPEHLLTKSDLNNMKYTVDIVTENKPGVLYRIAGLLTKRKINIERINAYAVKGNGISNIYFTADIDDKIVYTVVKQINRIIEVIEIKYHKVNY</sequence>
<evidence type="ECO:0000313" key="3">
    <source>
        <dbReference type="Proteomes" id="UP000229647"/>
    </source>
</evidence>
<gene>
    <name evidence="2" type="ORF">CO165_02735</name>
</gene>
<dbReference type="AlphaFoldDB" id="A0A2M7XXZ7"/>